<accession>A0A7J6IRV1</accession>
<sequence length="384" mass="43445">MAGPYSFSEYQQVYVACRSIFQGRNAKIRRLSKIKSVFKVKAEVVESVVEEMGEEKVANIALDLLREKVFKYETKARARFPAAFQIETETRNSINELEAERATSHTAEHQDDIFSSEDDIHVIRTPDWDSESDLDNKKCQNEADRSKSAFPTMVVLNESCFDFMSTWIPKMLHDLQASTCDSASGFRSSAVGSGGPFYQLPINAMTFISREATIDAFKSARFLQQAYSQSSQMPWREISEMLNQAVIVAEGLRNNVGACKIRELRVEIDRQVAIRQAAKTALEDHAATEMDDIRRQQEELDKREQALIGDMAKKESKQKALLSGSIDRFLDSRFGKSAEQLEPQTERGEATEKSTEDATEDYTKVSKEESAKQSADDMEVDLFD</sequence>
<evidence type="ECO:0008006" key="4">
    <source>
        <dbReference type="Google" id="ProtNLM"/>
    </source>
</evidence>
<protein>
    <recommendedName>
        <fullName evidence="4">Ubiquinol-cytochrome-c reductase cytochrome c1</fullName>
    </recommendedName>
</protein>
<name>A0A7J6IRV1_COLFN</name>
<keyword evidence="3" id="KW-1185">Reference proteome</keyword>
<evidence type="ECO:0000313" key="2">
    <source>
        <dbReference type="EMBL" id="KAF4479151.1"/>
    </source>
</evidence>
<evidence type="ECO:0000256" key="1">
    <source>
        <dbReference type="SAM" id="MobiDB-lite"/>
    </source>
</evidence>
<gene>
    <name evidence="2" type="ORF">CGGC5_v012673</name>
</gene>
<proteinExistence type="predicted"/>
<reference evidence="2 3" key="1">
    <citation type="submission" date="2012-08" db="EMBL/GenBank/DDBJ databases">
        <authorList>
            <person name="Gan P.H.P."/>
            <person name="Ikeda K."/>
            <person name="Irieda H."/>
            <person name="Narusaka M."/>
            <person name="O'Connell R.J."/>
            <person name="Narusaka Y."/>
            <person name="Takano Y."/>
            <person name="Kubo Y."/>
            <person name="Shirasu K."/>
        </authorList>
    </citation>
    <scope>NUCLEOTIDE SEQUENCE [LARGE SCALE GENOMIC DNA]</scope>
    <source>
        <strain evidence="2 3">Nara gc5</strain>
    </source>
</reference>
<evidence type="ECO:0000313" key="3">
    <source>
        <dbReference type="Proteomes" id="UP000011096"/>
    </source>
</evidence>
<feature type="region of interest" description="Disordered" evidence="1">
    <location>
        <begin position="333"/>
        <end position="384"/>
    </location>
</feature>
<dbReference type="Proteomes" id="UP000011096">
    <property type="component" value="Unassembled WGS sequence"/>
</dbReference>
<dbReference type="OrthoDB" id="5324651at2759"/>
<dbReference type="RefSeq" id="XP_031890140.1">
    <property type="nucleotide sequence ID" value="XM_032030197.1"/>
</dbReference>
<dbReference type="GeneID" id="43614270"/>
<dbReference type="EMBL" id="ANPB02000007">
    <property type="protein sequence ID" value="KAF4479151.1"/>
    <property type="molecule type" value="Genomic_DNA"/>
</dbReference>
<organism evidence="2 3">
    <name type="scientific">Colletotrichum fructicola (strain Nara gc5)</name>
    <name type="common">Anthracnose fungus</name>
    <name type="synonym">Colletotrichum gloeosporioides (strain Nara gc5)</name>
    <dbReference type="NCBI Taxonomy" id="1213859"/>
    <lineage>
        <taxon>Eukaryota</taxon>
        <taxon>Fungi</taxon>
        <taxon>Dikarya</taxon>
        <taxon>Ascomycota</taxon>
        <taxon>Pezizomycotina</taxon>
        <taxon>Sordariomycetes</taxon>
        <taxon>Hypocreomycetidae</taxon>
        <taxon>Glomerellales</taxon>
        <taxon>Glomerellaceae</taxon>
        <taxon>Colletotrichum</taxon>
        <taxon>Colletotrichum gloeosporioides species complex</taxon>
    </lineage>
</organism>
<dbReference type="InParanoid" id="A0A7J6IRV1"/>
<reference evidence="2 3" key="2">
    <citation type="submission" date="2020-04" db="EMBL/GenBank/DDBJ databases">
        <title>Genome sequencing and assembly of multiple isolates from the Colletotrichum gloeosporioides species complex.</title>
        <authorList>
            <person name="Gan P."/>
            <person name="Shirasu K."/>
        </authorList>
    </citation>
    <scope>NUCLEOTIDE SEQUENCE [LARGE SCALE GENOMIC DNA]</scope>
    <source>
        <strain evidence="2 3">Nara gc5</strain>
    </source>
</reference>
<dbReference type="AlphaFoldDB" id="A0A7J6IRV1"/>
<comment type="caution">
    <text evidence="2">The sequence shown here is derived from an EMBL/GenBank/DDBJ whole genome shotgun (WGS) entry which is preliminary data.</text>
</comment>
<feature type="compositionally biased region" description="Basic and acidic residues" evidence="1">
    <location>
        <begin position="344"/>
        <end position="375"/>
    </location>
</feature>